<evidence type="ECO:0000313" key="3">
    <source>
        <dbReference type="Proteomes" id="UP000093523"/>
    </source>
</evidence>
<dbReference type="InterPro" id="IPR039561">
    <property type="entry name" value="Peptidase_M15C"/>
</dbReference>
<proteinExistence type="predicted"/>
<dbReference type="Proteomes" id="UP000093523">
    <property type="component" value="Unassembled WGS sequence"/>
</dbReference>
<dbReference type="EMBL" id="MAJU01000026">
    <property type="protein sequence ID" value="OCH17866.1"/>
    <property type="molecule type" value="Genomic_DNA"/>
</dbReference>
<gene>
    <name evidence="2" type="ORF">A6E04_17840</name>
</gene>
<dbReference type="SUPFAM" id="SSF55166">
    <property type="entry name" value="Hedgehog/DD-peptidase"/>
    <property type="match status" value="1"/>
</dbReference>
<sequence length="137" mass="15381">MNKKTINNTVSGWALSARSETKMLGVHNDLKRVVRRALELSPYDFAITCGTRTLKEQQALYPKASNCDGIKKRSKHQDGLAIDFMAFDENSKGTWKMEYYEAIADAFKQAAKELDIPITWGGDWSSLVDGPHIELKG</sequence>
<dbReference type="InterPro" id="IPR009045">
    <property type="entry name" value="Zn_M74/Hedgehog-like"/>
</dbReference>
<evidence type="ECO:0000259" key="1">
    <source>
        <dbReference type="Pfam" id="PF13539"/>
    </source>
</evidence>
<dbReference type="Pfam" id="PF13539">
    <property type="entry name" value="Peptidase_M15_4"/>
    <property type="match status" value="1"/>
</dbReference>
<reference evidence="2 3" key="1">
    <citation type="submission" date="2016-06" db="EMBL/GenBank/DDBJ databases">
        <authorList>
            <person name="Kjaerup R.B."/>
            <person name="Dalgaard T.S."/>
            <person name="Juul-Madsen H.R."/>
        </authorList>
    </citation>
    <scope>NUCLEOTIDE SEQUENCE [LARGE SCALE GENOMIC DNA]</scope>
    <source>
        <strain evidence="2 3">1S159</strain>
    </source>
</reference>
<dbReference type="AlphaFoldDB" id="A0A1B9NUZ1"/>
<dbReference type="CDD" id="cd14845">
    <property type="entry name" value="L-Ala-D-Glu_peptidase_like"/>
    <property type="match status" value="1"/>
</dbReference>
<comment type="caution">
    <text evidence="2">The sequence shown here is derived from an EMBL/GenBank/DDBJ whole genome shotgun (WGS) entry which is preliminary data.</text>
</comment>
<dbReference type="STRING" id="688.A6E04_17840"/>
<dbReference type="GO" id="GO:0008233">
    <property type="term" value="F:peptidase activity"/>
    <property type="evidence" value="ECO:0007669"/>
    <property type="project" value="InterPro"/>
</dbReference>
<dbReference type="OrthoDB" id="8479979at2"/>
<feature type="domain" description="Peptidase M15C" evidence="1">
    <location>
        <begin position="71"/>
        <end position="135"/>
    </location>
</feature>
<dbReference type="Gene3D" id="3.30.1380.10">
    <property type="match status" value="1"/>
</dbReference>
<organism evidence="2 3">
    <name type="scientific">Aliivibrio logei</name>
    <name type="common">Vibrio logei</name>
    <dbReference type="NCBI Taxonomy" id="688"/>
    <lineage>
        <taxon>Bacteria</taxon>
        <taxon>Pseudomonadati</taxon>
        <taxon>Pseudomonadota</taxon>
        <taxon>Gammaproteobacteria</taxon>
        <taxon>Vibrionales</taxon>
        <taxon>Vibrionaceae</taxon>
        <taxon>Aliivibrio</taxon>
    </lineage>
</organism>
<dbReference type="RefSeq" id="WP_065612003.1">
    <property type="nucleotide sequence ID" value="NZ_CAWMPN010000026.1"/>
</dbReference>
<accession>A0A1B9NUZ1</accession>
<name>A0A1B9NUZ1_ALILO</name>
<evidence type="ECO:0000313" key="2">
    <source>
        <dbReference type="EMBL" id="OCH17866.1"/>
    </source>
</evidence>
<protein>
    <submittedName>
        <fullName evidence="2">Peptidase M15</fullName>
    </submittedName>
</protein>